<dbReference type="EMBL" id="CM007652">
    <property type="protein sequence ID" value="ONI20646.1"/>
    <property type="molecule type" value="Genomic_DNA"/>
</dbReference>
<name>A0A251Q9Y3_PRUPE</name>
<dbReference type="Proteomes" id="UP000006882">
    <property type="component" value="Chromosome G2"/>
</dbReference>
<reference evidence="2 3" key="1">
    <citation type="journal article" date="2013" name="Nat. Genet.">
        <title>The high-quality draft genome of peach (Prunus persica) identifies unique patterns of genetic diversity, domestication and genome evolution.</title>
        <authorList>
            <consortium name="International Peach Genome Initiative"/>
            <person name="Verde I."/>
            <person name="Abbott A.G."/>
            <person name="Scalabrin S."/>
            <person name="Jung S."/>
            <person name="Shu S."/>
            <person name="Marroni F."/>
            <person name="Zhebentyayeva T."/>
            <person name="Dettori M.T."/>
            <person name="Grimwood J."/>
            <person name="Cattonaro F."/>
            <person name="Zuccolo A."/>
            <person name="Rossini L."/>
            <person name="Jenkins J."/>
            <person name="Vendramin E."/>
            <person name="Meisel L.A."/>
            <person name="Decroocq V."/>
            <person name="Sosinski B."/>
            <person name="Prochnik S."/>
            <person name="Mitros T."/>
            <person name="Policriti A."/>
            <person name="Cipriani G."/>
            <person name="Dondini L."/>
            <person name="Ficklin S."/>
            <person name="Goodstein D.M."/>
            <person name="Xuan P."/>
            <person name="Del Fabbro C."/>
            <person name="Aramini V."/>
            <person name="Copetti D."/>
            <person name="Gonzalez S."/>
            <person name="Horner D.S."/>
            <person name="Falchi R."/>
            <person name="Lucas S."/>
            <person name="Mica E."/>
            <person name="Maldonado J."/>
            <person name="Lazzari B."/>
            <person name="Bielenberg D."/>
            <person name="Pirona R."/>
            <person name="Miculan M."/>
            <person name="Barakat A."/>
            <person name="Testolin R."/>
            <person name="Stella A."/>
            <person name="Tartarini S."/>
            <person name="Tonutti P."/>
            <person name="Arus P."/>
            <person name="Orellana A."/>
            <person name="Wells C."/>
            <person name="Main D."/>
            <person name="Vizzotto G."/>
            <person name="Silva H."/>
            <person name="Salamini F."/>
            <person name="Schmutz J."/>
            <person name="Morgante M."/>
            <person name="Rokhsar D.S."/>
        </authorList>
    </citation>
    <scope>NUCLEOTIDE SEQUENCE [LARGE SCALE GENOMIC DNA]</scope>
    <source>
        <strain evidence="3">cv. Nemared</strain>
    </source>
</reference>
<feature type="transmembrane region" description="Helical" evidence="1">
    <location>
        <begin position="92"/>
        <end position="111"/>
    </location>
</feature>
<organism evidence="2 3">
    <name type="scientific">Prunus persica</name>
    <name type="common">Peach</name>
    <name type="synonym">Amygdalus persica</name>
    <dbReference type="NCBI Taxonomy" id="3760"/>
    <lineage>
        <taxon>Eukaryota</taxon>
        <taxon>Viridiplantae</taxon>
        <taxon>Streptophyta</taxon>
        <taxon>Embryophyta</taxon>
        <taxon>Tracheophyta</taxon>
        <taxon>Spermatophyta</taxon>
        <taxon>Magnoliopsida</taxon>
        <taxon>eudicotyledons</taxon>
        <taxon>Gunneridae</taxon>
        <taxon>Pentapetalae</taxon>
        <taxon>rosids</taxon>
        <taxon>fabids</taxon>
        <taxon>Rosales</taxon>
        <taxon>Rosaceae</taxon>
        <taxon>Amygdaloideae</taxon>
        <taxon>Amygdaleae</taxon>
        <taxon>Prunus</taxon>
    </lineage>
</organism>
<keyword evidence="1" id="KW-1133">Transmembrane helix</keyword>
<dbReference type="Gramene" id="ONI20646">
    <property type="protein sequence ID" value="ONI20646"/>
    <property type="gene ID" value="PRUPE_2G027100"/>
</dbReference>
<proteinExistence type="predicted"/>
<evidence type="ECO:0000256" key="1">
    <source>
        <dbReference type="SAM" id="Phobius"/>
    </source>
</evidence>
<evidence type="ECO:0000313" key="2">
    <source>
        <dbReference type="EMBL" id="ONI20646.1"/>
    </source>
</evidence>
<dbReference type="STRING" id="3760.A0A251Q9Y3"/>
<dbReference type="PANTHER" id="PTHR37753:SF1">
    <property type="entry name" value="OS01G0940600 PROTEIN"/>
    <property type="match status" value="1"/>
</dbReference>
<evidence type="ECO:0000313" key="3">
    <source>
        <dbReference type="Proteomes" id="UP000006882"/>
    </source>
</evidence>
<keyword evidence="1" id="KW-0472">Membrane</keyword>
<accession>A0A251Q9Y3</accession>
<keyword evidence="1" id="KW-0812">Transmembrane</keyword>
<protein>
    <submittedName>
        <fullName evidence="2">Uncharacterized protein</fullName>
    </submittedName>
</protein>
<feature type="transmembrane region" description="Helical" evidence="1">
    <location>
        <begin position="59"/>
        <end position="80"/>
    </location>
</feature>
<dbReference type="AlphaFoldDB" id="A0A251Q9Y3"/>
<sequence>MARLLISNTASLTLSPPAPSSRALLNPPHVPISPATRFSSRQARGLTVVTRAGPTTNQYVFAFVMPLSLIAVTVFTSMRIADKLDEEFLEEIASVFIFIFVFVVIGMNKIANDFFHIEYKVAIELLGKPSMFSHQFYIS</sequence>
<gene>
    <name evidence="2" type="ORF">PRUPE_2G027100</name>
</gene>
<dbReference type="PANTHER" id="PTHR37753">
    <property type="entry name" value="OS01G0940600 PROTEIN"/>
    <property type="match status" value="1"/>
</dbReference>
<keyword evidence="3" id="KW-1185">Reference proteome</keyword>